<dbReference type="AlphaFoldDB" id="A0A8R1IJ52"/>
<reference evidence="2" key="2">
    <citation type="submission" date="2022-06" db="UniProtKB">
        <authorList>
            <consortium name="EnsemblMetazoa"/>
        </authorList>
    </citation>
    <scope>IDENTIFICATION</scope>
    <source>
        <strain evidence="2">DF5081</strain>
    </source>
</reference>
<reference evidence="3" key="1">
    <citation type="submission" date="2010-08" db="EMBL/GenBank/DDBJ databases">
        <authorList>
            <consortium name="Caenorhabditis japonica Sequencing Consortium"/>
            <person name="Wilson R.K."/>
        </authorList>
    </citation>
    <scope>NUCLEOTIDE SEQUENCE [LARGE SCALE GENOMIC DNA]</scope>
    <source>
        <strain evidence="3">DF5081</strain>
    </source>
</reference>
<name>A0A8R1IJ52_CAEJA</name>
<dbReference type="InterPro" id="IPR036397">
    <property type="entry name" value="RNaseH_sf"/>
</dbReference>
<accession>A0A8R1IJ52</accession>
<dbReference type="OMA" id="GENCFED"/>
<evidence type="ECO:0000313" key="3">
    <source>
        <dbReference type="Proteomes" id="UP000005237"/>
    </source>
</evidence>
<protein>
    <submittedName>
        <fullName evidence="2">HTH_48 domain-containing protein</fullName>
    </submittedName>
</protein>
<dbReference type="Pfam" id="PF17906">
    <property type="entry name" value="HTH_48"/>
    <property type="match status" value="1"/>
</dbReference>
<dbReference type="GO" id="GO:0044774">
    <property type="term" value="P:mitotic DNA integrity checkpoint signaling"/>
    <property type="evidence" value="ECO:0007669"/>
    <property type="project" value="TreeGrafter"/>
</dbReference>
<dbReference type="GO" id="GO:0000014">
    <property type="term" value="F:single-stranded DNA endodeoxyribonuclease activity"/>
    <property type="evidence" value="ECO:0007669"/>
    <property type="project" value="TreeGrafter"/>
</dbReference>
<organism evidence="2 3">
    <name type="scientific">Caenorhabditis japonica</name>
    <dbReference type="NCBI Taxonomy" id="281687"/>
    <lineage>
        <taxon>Eukaryota</taxon>
        <taxon>Metazoa</taxon>
        <taxon>Ecdysozoa</taxon>
        <taxon>Nematoda</taxon>
        <taxon>Chromadorea</taxon>
        <taxon>Rhabditida</taxon>
        <taxon>Rhabditina</taxon>
        <taxon>Rhabditomorpha</taxon>
        <taxon>Rhabditoidea</taxon>
        <taxon>Rhabditidae</taxon>
        <taxon>Peloderinae</taxon>
        <taxon>Caenorhabditis</taxon>
    </lineage>
</organism>
<dbReference type="Gene3D" id="1.10.10.1450">
    <property type="match status" value="1"/>
</dbReference>
<dbReference type="GO" id="GO:0000793">
    <property type="term" value="C:condensed chromosome"/>
    <property type="evidence" value="ECO:0007669"/>
    <property type="project" value="TreeGrafter"/>
</dbReference>
<dbReference type="Gene3D" id="3.30.420.10">
    <property type="entry name" value="Ribonuclease H-like superfamily/Ribonuclease H"/>
    <property type="match status" value="1"/>
</dbReference>
<dbReference type="PANTHER" id="PTHR46060">
    <property type="entry name" value="MARINER MOS1 TRANSPOSASE-LIKE PROTEIN"/>
    <property type="match status" value="1"/>
</dbReference>
<dbReference type="GO" id="GO:0003690">
    <property type="term" value="F:double-stranded DNA binding"/>
    <property type="evidence" value="ECO:0007669"/>
    <property type="project" value="TreeGrafter"/>
</dbReference>
<evidence type="ECO:0000313" key="2">
    <source>
        <dbReference type="EnsemblMetazoa" id="CJA34924a.1"/>
    </source>
</evidence>
<dbReference type="Proteomes" id="UP000005237">
    <property type="component" value="Unassembled WGS sequence"/>
</dbReference>
<dbReference type="GO" id="GO:0006303">
    <property type="term" value="P:double-strand break repair via nonhomologous end joining"/>
    <property type="evidence" value="ECO:0007669"/>
    <property type="project" value="TreeGrafter"/>
</dbReference>
<dbReference type="GO" id="GO:0005634">
    <property type="term" value="C:nucleus"/>
    <property type="evidence" value="ECO:0007669"/>
    <property type="project" value="TreeGrafter"/>
</dbReference>
<dbReference type="GO" id="GO:0015074">
    <property type="term" value="P:DNA integration"/>
    <property type="evidence" value="ECO:0007669"/>
    <property type="project" value="TreeGrafter"/>
</dbReference>
<dbReference type="PANTHER" id="PTHR46060:SF2">
    <property type="entry name" value="HISTONE-LYSINE N-METHYLTRANSFERASE SETMAR"/>
    <property type="match status" value="1"/>
</dbReference>
<keyword evidence="3" id="KW-1185">Reference proteome</keyword>
<dbReference type="EnsemblMetazoa" id="CJA34924a.1">
    <property type="protein sequence ID" value="CJA34924a.1"/>
    <property type="gene ID" value="WBGene00210771"/>
</dbReference>
<dbReference type="GO" id="GO:0000729">
    <property type="term" value="P:DNA double-strand break processing"/>
    <property type="evidence" value="ECO:0007669"/>
    <property type="project" value="TreeGrafter"/>
</dbReference>
<dbReference type="GO" id="GO:0042800">
    <property type="term" value="F:histone H3K4 methyltransferase activity"/>
    <property type="evidence" value="ECO:0007669"/>
    <property type="project" value="TreeGrafter"/>
</dbReference>
<feature type="domain" description="Mos1 transposase HTH" evidence="1">
    <location>
        <begin position="15"/>
        <end position="62"/>
    </location>
</feature>
<dbReference type="InterPro" id="IPR052709">
    <property type="entry name" value="Transposase-MT_Hybrid"/>
</dbReference>
<dbReference type="GO" id="GO:0046975">
    <property type="term" value="F:histone H3K36 methyltransferase activity"/>
    <property type="evidence" value="ECO:0007669"/>
    <property type="project" value="TreeGrafter"/>
</dbReference>
<dbReference type="GO" id="GO:0035861">
    <property type="term" value="C:site of double-strand break"/>
    <property type="evidence" value="ECO:0007669"/>
    <property type="project" value="TreeGrafter"/>
</dbReference>
<dbReference type="GO" id="GO:0003697">
    <property type="term" value="F:single-stranded DNA binding"/>
    <property type="evidence" value="ECO:0007669"/>
    <property type="project" value="TreeGrafter"/>
</dbReference>
<dbReference type="InterPro" id="IPR041426">
    <property type="entry name" value="Mos1_HTH"/>
</dbReference>
<sequence>MFPVRVAKNDISRPQLRLIIFYEWSCGTPAAETVTKIGKVFGETTVTDRTVRNWFARFQSGENCFEDNDRCGRPTALNNDLLRDAVKERPDVTLRELEIMLGCSPQTIRNHLHDLGYRRVLARWVPHALSPYQMQARVTACQSLILTPQRKEFLADLVTRAESWVPRGEKPCSQRPISMRRNVCFPASGTRRACCTTCCSSKGERSMLLLVCVTEKFFTVFDFFDSQSAAFWKKCLDELPERWLKVVTNDGQYIVD</sequence>
<dbReference type="GO" id="GO:0044547">
    <property type="term" value="F:DNA topoisomerase binding"/>
    <property type="evidence" value="ECO:0007669"/>
    <property type="project" value="TreeGrafter"/>
</dbReference>
<dbReference type="GO" id="GO:0031297">
    <property type="term" value="P:replication fork processing"/>
    <property type="evidence" value="ECO:0007669"/>
    <property type="project" value="TreeGrafter"/>
</dbReference>
<proteinExistence type="predicted"/>
<evidence type="ECO:0000259" key="1">
    <source>
        <dbReference type="Pfam" id="PF17906"/>
    </source>
</evidence>